<sequence>MRRRWYANAREIVGSGTGDGATVVLAHGYGVNQESCWGKIMPSIVSQASKVILFDWDFTTTAHHHEEEDCFTFGRFADDLIELMDEKNVRGAVLVGHSMSAMVACIASKRRPELFAQLILLCASPRYINSSPLESEEEYVGGFEESAIHGMLAAMETDFSGWVHGFVPNAAGDPACVEPLERSFLAMDPAVAVGVARMIFLGDQRDALDAVPVPCVLVQARHDFAAPVVVAEYMRRRMSNNNKAGVAAVELEVVDSAGHFPQLVAPERVLDIVHDVLRRTSNVRPAVAAEVP</sequence>
<dbReference type="Gene3D" id="3.40.50.1820">
    <property type="entry name" value="alpha/beta hydrolase"/>
    <property type="match status" value="1"/>
</dbReference>
<dbReference type="PANTHER" id="PTHR43039">
    <property type="entry name" value="ESTERASE-RELATED"/>
    <property type="match status" value="1"/>
</dbReference>
<reference evidence="3 4" key="1">
    <citation type="journal article" date="2010" name="Nature">
        <title>Genome sequencing and analysis of the model grass Brachypodium distachyon.</title>
        <authorList>
            <consortium name="International Brachypodium Initiative"/>
        </authorList>
    </citation>
    <scope>NUCLEOTIDE SEQUENCE [LARGE SCALE GENOMIC DNA]</scope>
    <source>
        <strain evidence="3 4">Bd21</strain>
    </source>
</reference>
<evidence type="ECO:0000256" key="1">
    <source>
        <dbReference type="ARBA" id="ARBA00008645"/>
    </source>
</evidence>
<dbReference type="SMR" id="I1HFU0"/>
<evidence type="ECO:0000313" key="3">
    <source>
        <dbReference type="EMBL" id="KQK04595.1"/>
    </source>
</evidence>
<dbReference type="GeneID" id="100821911"/>
<dbReference type="RefSeq" id="XP_003565814.1">
    <property type="nucleotide sequence ID" value="XM_003565766.4"/>
</dbReference>
<evidence type="ECO:0000313" key="4">
    <source>
        <dbReference type="EnsemblPlants" id="KQK04595"/>
    </source>
</evidence>
<proteinExistence type="inferred from homology"/>
<dbReference type="Proteomes" id="UP000008810">
    <property type="component" value="Chromosome 2"/>
</dbReference>
<dbReference type="InterPro" id="IPR000073">
    <property type="entry name" value="AB_hydrolase_1"/>
</dbReference>
<dbReference type="Pfam" id="PF12697">
    <property type="entry name" value="Abhydrolase_6"/>
    <property type="match status" value="1"/>
</dbReference>
<dbReference type="EnsemblPlants" id="KQK04595">
    <property type="protein sequence ID" value="KQK04595"/>
    <property type="gene ID" value="BRADI_2g14500v3"/>
</dbReference>
<reference evidence="3" key="2">
    <citation type="submission" date="2017-06" db="EMBL/GenBank/DDBJ databases">
        <title>WGS assembly of Brachypodium distachyon.</title>
        <authorList>
            <consortium name="The International Brachypodium Initiative"/>
            <person name="Lucas S."/>
            <person name="Harmon-Smith M."/>
            <person name="Lail K."/>
            <person name="Tice H."/>
            <person name="Grimwood J."/>
            <person name="Bruce D."/>
            <person name="Barry K."/>
            <person name="Shu S."/>
            <person name="Lindquist E."/>
            <person name="Wang M."/>
            <person name="Pitluck S."/>
            <person name="Vogel J.P."/>
            <person name="Garvin D.F."/>
            <person name="Mockler T.C."/>
            <person name="Schmutz J."/>
            <person name="Rokhsar D."/>
            <person name="Bevan M.W."/>
        </authorList>
    </citation>
    <scope>NUCLEOTIDE SEQUENCE</scope>
    <source>
        <strain evidence="3">Bd21</strain>
    </source>
</reference>
<dbReference type="HOGENOM" id="CLU_020336_30_0_1"/>
<dbReference type="SUPFAM" id="SSF53474">
    <property type="entry name" value="alpha/beta-Hydrolases"/>
    <property type="match status" value="1"/>
</dbReference>
<evidence type="ECO:0000313" key="5">
    <source>
        <dbReference type="Proteomes" id="UP000008810"/>
    </source>
</evidence>
<dbReference type="AlphaFoldDB" id="I1HFU0"/>
<feature type="domain" description="AB hydrolase-1" evidence="2">
    <location>
        <begin position="23"/>
        <end position="271"/>
    </location>
</feature>
<dbReference type="InterPro" id="IPR029058">
    <property type="entry name" value="AB_hydrolase_fold"/>
</dbReference>
<gene>
    <name evidence="4" type="primary">LOC100821911</name>
    <name evidence="3" type="ORF">BRADI_2g14500v3</name>
</gene>
<accession>I1HFU0</accession>
<dbReference type="OMA" id="RMRPWCA"/>
<dbReference type="OrthoDB" id="408373at2759"/>
<reference evidence="4" key="3">
    <citation type="submission" date="2018-08" db="UniProtKB">
        <authorList>
            <consortium name="EnsemblPlants"/>
        </authorList>
    </citation>
    <scope>IDENTIFICATION</scope>
    <source>
        <strain evidence="4">cv. Bd21</strain>
    </source>
</reference>
<dbReference type="FunCoup" id="I1HFU0">
    <property type="interactions" value="1"/>
</dbReference>
<keyword evidence="5" id="KW-1185">Reference proteome</keyword>
<evidence type="ECO:0000259" key="2">
    <source>
        <dbReference type="Pfam" id="PF12697"/>
    </source>
</evidence>
<dbReference type="Gramene" id="KQK04595">
    <property type="protein sequence ID" value="KQK04595"/>
    <property type="gene ID" value="BRADI_2g14500v3"/>
</dbReference>
<comment type="similarity">
    <text evidence="1">Belongs to the AB hydrolase superfamily.</text>
</comment>
<dbReference type="eggNOG" id="ENOG502QUXK">
    <property type="taxonomic scope" value="Eukaryota"/>
</dbReference>
<dbReference type="EMBL" id="CM000881">
    <property type="protein sequence ID" value="KQK04595.1"/>
    <property type="molecule type" value="Genomic_DNA"/>
</dbReference>
<dbReference type="KEGG" id="bdi:100821911"/>
<dbReference type="STRING" id="15368.I1HFU0"/>
<protein>
    <recommendedName>
        <fullName evidence="2">AB hydrolase-1 domain-containing protein</fullName>
    </recommendedName>
</protein>
<name>I1HFU0_BRADI</name>
<organism evidence="4">
    <name type="scientific">Brachypodium distachyon</name>
    <name type="common">Purple false brome</name>
    <name type="synonym">Trachynia distachya</name>
    <dbReference type="NCBI Taxonomy" id="15368"/>
    <lineage>
        <taxon>Eukaryota</taxon>
        <taxon>Viridiplantae</taxon>
        <taxon>Streptophyta</taxon>
        <taxon>Embryophyta</taxon>
        <taxon>Tracheophyta</taxon>
        <taxon>Spermatophyta</taxon>
        <taxon>Magnoliopsida</taxon>
        <taxon>Liliopsida</taxon>
        <taxon>Poales</taxon>
        <taxon>Poaceae</taxon>
        <taxon>BOP clade</taxon>
        <taxon>Pooideae</taxon>
        <taxon>Stipodae</taxon>
        <taxon>Brachypodieae</taxon>
        <taxon>Brachypodium</taxon>
    </lineage>
</organism>